<feature type="domain" description="Flagellar assembly protein FliH/Type III secretion system HrpE" evidence="11">
    <location>
        <begin position="95"/>
        <end position="217"/>
    </location>
</feature>
<evidence type="ECO:0000259" key="11">
    <source>
        <dbReference type="Pfam" id="PF02108"/>
    </source>
</evidence>
<evidence type="ECO:0000313" key="13">
    <source>
        <dbReference type="Proteomes" id="UP000739180"/>
    </source>
</evidence>
<evidence type="ECO:0000256" key="9">
    <source>
        <dbReference type="ARBA" id="ARBA00023225"/>
    </source>
</evidence>
<dbReference type="InterPro" id="IPR000563">
    <property type="entry name" value="Flag_FliH"/>
</dbReference>
<reference evidence="12 13" key="1">
    <citation type="submission" date="2019-05" db="EMBL/GenBank/DDBJ databases">
        <title>Genome of Alcanivorax gelatiniphagus, an oil degrading marine bacteria.</title>
        <authorList>
            <person name="Kwon K.K."/>
        </authorList>
    </citation>
    <scope>NUCLEOTIDE SEQUENCE [LARGE SCALE GENOMIC DNA]</scope>
    <source>
        <strain evidence="12 13">MEBiC 08158</strain>
    </source>
</reference>
<dbReference type="RefSeq" id="WP_138774052.1">
    <property type="nucleotide sequence ID" value="NZ_JBHSSX010000222.1"/>
</dbReference>
<evidence type="ECO:0000256" key="5">
    <source>
        <dbReference type="ARBA" id="ARBA00022448"/>
    </source>
</evidence>
<protein>
    <recommendedName>
        <fullName evidence="4">Flagellar assembly protein FliH</fullName>
    </recommendedName>
</protein>
<evidence type="ECO:0000256" key="8">
    <source>
        <dbReference type="ARBA" id="ARBA00022927"/>
    </source>
</evidence>
<evidence type="ECO:0000256" key="7">
    <source>
        <dbReference type="ARBA" id="ARBA00022795"/>
    </source>
</evidence>
<dbReference type="PRINTS" id="PR01003">
    <property type="entry name" value="FLGFLIH"/>
</dbReference>
<comment type="function">
    <text evidence="1">Needed for flagellar regrowth and assembly.</text>
</comment>
<evidence type="ECO:0000256" key="10">
    <source>
        <dbReference type="SAM" id="MobiDB-lite"/>
    </source>
</evidence>
<evidence type="ECO:0000256" key="2">
    <source>
        <dbReference type="ARBA" id="ARBA00004496"/>
    </source>
</evidence>
<accession>A0ABY2XFS5</accession>
<keyword evidence="13" id="KW-1185">Reference proteome</keyword>
<evidence type="ECO:0000256" key="4">
    <source>
        <dbReference type="ARBA" id="ARBA00016507"/>
    </source>
</evidence>
<dbReference type="InterPro" id="IPR018035">
    <property type="entry name" value="Flagellar_FliH/T3SS_HrpE"/>
</dbReference>
<comment type="subcellular location">
    <subcellularLocation>
        <location evidence="2">Cytoplasm</location>
    </subcellularLocation>
</comment>
<comment type="caution">
    <text evidence="12">The sequence shown here is derived from an EMBL/GenBank/DDBJ whole genome shotgun (WGS) entry which is preliminary data.</text>
</comment>
<comment type="similarity">
    <text evidence="3">Belongs to the FliH family.</text>
</comment>
<keyword evidence="12" id="KW-0282">Flagellum</keyword>
<keyword evidence="7" id="KW-1005">Bacterial flagellum biogenesis</keyword>
<dbReference type="PANTHER" id="PTHR34982:SF1">
    <property type="entry name" value="FLAGELLAR ASSEMBLY PROTEIN FLIH"/>
    <property type="match status" value="1"/>
</dbReference>
<dbReference type="NCBIfam" id="NF004270">
    <property type="entry name" value="PRK05687.2-1"/>
    <property type="match status" value="1"/>
</dbReference>
<sequence length="237" mass="26600">MSETSGNPRQAWRPWRMAELDEERPKAAAGKPSDPSFDHQSELRALREKVREEAWREGHQAGYEAGHREGLDQGLEQGRQQGEQETARQRVDTLMPLAELARGFSEALRTLDGEVAEQLVDLALATGRQLAGEALRARPRQVLTIVRELIHDEPSLNGKTRLWLHPLDLALVEKDLGAELAAAGWKLHPDDQLQRGGCRVTSPSGELDATWETRWATVASRVRRRRRADDQESGEPS</sequence>
<dbReference type="Proteomes" id="UP000739180">
    <property type="component" value="Unassembled WGS sequence"/>
</dbReference>
<evidence type="ECO:0000256" key="1">
    <source>
        <dbReference type="ARBA" id="ARBA00003041"/>
    </source>
</evidence>
<dbReference type="InterPro" id="IPR051472">
    <property type="entry name" value="T3SS_Stator/FliH"/>
</dbReference>
<dbReference type="EMBL" id="VCQT01000046">
    <property type="protein sequence ID" value="TMW10444.1"/>
    <property type="molecule type" value="Genomic_DNA"/>
</dbReference>
<keyword evidence="6" id="KW-0963">Cytoplasm</keyword>
<feature type="compositionally biased region" description="Basic and acidic residues" evidence="10">
    <location>
        <begin position="36"/>
        <end position="61"/>
    </location>
</feature>
<evidence type="ECO:0000256" key="6">
    <source>
        <dbReference type="ARBA" id="ARBA00022490"/>
    </source>
</evidence>
<feature type="region of interest" description="Disordered" evidence="10">
    <location>
        <begin position="1"/>
        <end position="61"/>
    </location>
</feature>
<keyword evidence="5" id="KW-0813">Transport</keyword>
<dbReference type="PANTHER" id="PTHR34982">
    <property type="entry name" value="YOP PROTEINS TRANSLOCATION PROTEIN L"/>
    <property type="match status" value="1"/>
</dbReference>
<feature type="compositionally biased region" description="Basic and acidic residues" evidence="10">
    <location>
        <begin position="16"/>
        <end position="26"/>
    </location>
</feature>
<keyword evidence="12" id="KW-0969">Cilium</keyword>
<proteinExistence type="inferred from homology"/>
<keyword evidence="9" id="KW-1006">Bacterial flagellum protein export</keyword>
<evidence type="ECO:0000313" key="12">
    <source>
        <dbReference type="EMBL" id="TMW10444.1"/>
    </source>
</evidence>
<organism evidence="12 13">
    <name type="scientific">Alloalcanivorax gelatiniphagus</name>
    <dbReference type="NCBI Taxonomy" id="1194167"/>
    <lineage>
        <taxon>Bacteria</taxon>
        <taxon>Pseudomonadati</taxon>
        <taxon>Pseudomonadota</taxon>
        <taxon>Gammaproteobacteria</taxon>
        <taxon>Oceanospirillales</taxon>
        <taxon>Alcanivoracaceae</taxon>
        <taxon>Alloalcanivorax</taxon>
    </lineage>
</organism>
<dbReference type="Pfam" id="PF02108">
    <property type="entry name" value="FliH"/>
    <property type="match status" value="1"/>
</dbReference>
<evidence type="ECO:0000256" key="3">
    <source>
        <dbReference type="ARBA" id="ARBA00006602"/>
    </source>
</evidence>
<keyword evidence="12" id="KW-0966">Cell projection</keyword>
<name>A0ABY2XFS5_9GAMM</name>
<gene>
    <name evidence="12" type="ORF">FGS76_18060</name>
</gene>
<keyword evidence="8" id="KW-0653">Protein transport</keyword>